<feature type="region of interest" description="Disordered" evidence="1">
    <location>
        <begin position="24"/>
        <end position="51"/>
    </location>
</feature>
<feature type="compositionally biased region" description="Low complexity" evidence="1">
    <location>
        <begin position="32"/>
        <end position="51"/>
    </location>
</feature>
<feature type="chain" id="PRO_5042035062" description="T9SS C-terminal target domain-containing protein" evidence="2">
    <location>
        <begin position="20"/>
        <end position="161"/>
    </location>
</feature>
<protein>
    <recommendedName>
        <fullName evidence="5">T9SS C-terminal target domain-containing protein</fullName>
    </recommendedName>
</protein>
<evidence type="ECO:0000313" key="3">
    <source>
        <dbReference type="EMBL" id="MDJ1485657.1"/>
    </source>
</evidence>
<name>A0AAE3UBD0_9BACT</name>
<dbReference type="EMBL" id="JASJOS010000022">
    <property type="protein sequence ID" value="MDJ1485657.1"/>
    <property type="molecule type" value="Genomic_DNA"/>
</dbReference>
<organism evidence="3 4">
    <name type="scientific">Xanthocytophaga flava</name>
    <dbReference type="NCBI Taxonomy" id="3048013"/>
    <lineage>
        <taxon>Bacteria</taxon>
        <taxon>Pseudomonadati</taxon>
        <taxon>Bacteroidota</taxon>
        <taxon>Cytophagia</taxon>
        <taxon>Cytophagales</taxon>
        <taxon>Rhodocytophagaceae</taxon>
        <taxon>Xanthocytophaga</taxon>
    </lineage>
</organism>
<dbReference type="Proteomes" id="UP001241110">
    <property type="component" value="Unassembled WGS sequence"/>
</dbReference>
<evidence type="ECO:0000256" key="2">
    <source>
        <dbReference type="SAM" id="SignalP"/>
    </source>
</evidence>
<proteinExistence type="predicted"/>
<gene>
    <name evidence="3" type="ORF">QNI16_34530</name>
</gene>
<dbReference type="RefSeq" id="WP_313988510.1">
    <property type="nucleotide sequence ID" value="NZ_JASJOS010000022.1"/>
</dbReference>
<dbReference type="AlphaFoldDB" id="A0AAE3UBD0"/>
<accession>A0AAE3UBD0</accession>
<feature type="signal peptide" evidence="2">
    <location>
        <begin position="1"/>
        <end position="19"/>
    </location>
</feature>
<keyword evidence="2" id="KW-0732">Signal</keyword>
<sequence length="161" mass="17790">MKRLSLVVLLTLISFVAYSQTKPKSKTKKSKTTASTSKSTSSAKTTTSTGSASVNNTALYQKWVNSFEDEKGDGIEVYRPEGYAFPPARGRKAIKFQKEGMVVRFDIGPADGQKIVMGQWERTKFGNTMKVTVQGAESGVYFLEVISVSKDMLKVKRKSEI</sequence>
<evidence type="ECO:0008006" key="5">
    <source>
        <dbReference type="Google" id="ProtNLM"/>
    </source>
</evidence>
<evidence type="ECO:0000256" key="1">
    <source>
        <dbReference type="SAM" id="MobiDB-lite"/>
    </source>
</evidence>
<reference evidence="3" key="1">
    <citation type="submission" date="2023-05" db="EMBL/GenBank/DDBJ databases">
        <authorList>
            <person name="Zhang X."/>
        </authorList>
    </citation>
    <scope>NUCLEOTIDE SEQUENCE</scope>
    <source>
        <strain evidence="3">YF14B1</strain>
    </source>
</reference>
<evidence type="ECO:0000313" key="4">
    <source>
        <dbReference type="Proteomes" id="UP001241110"/>
    </source>
</evidence>
<comment type="caution">
    <text evidence="3">The sequence shown here is derived from an EMBL/GenBank/DDBJ whole genome shotgun (WGS) entry which is preliminary data.</text>
</comment>